<sequence>MNATAPARPAEDRDRAGAGRRRTRVTLTAGLLGLGVLLLAATALSLAVGSGDVPLRDVVQGVVDPDRSVRAQLVVQEVRVPRTLAGLLAGVALGLAGTVMQGVTRNPLADPGLLGINAGAAVTVVFAMSVLSLTEPEQYIWFGFLGACLAAALVYGVAGIGREGATPVKLALAGAAVSALLISVSDAMLLTDSHTYDQFRFWQVGALDGRGLDVLLQALPFVLVGSLLALGLGPRLNGLALGDDIARALGQRVAAARLTGGVSVVLLCGAATAVAGPIGFVGLAVPHAVRMITGPDHRWVLPYSALAAPALLLLADVLGRVVARPGEVQVGVVTAAVGCVPFILLVRSRGKAAL</sequence>
<proteinExistence type="inferred from homology"/>
<dbReference type="PANTHER" id="PTHR30472">
    <property type="entry name" value="FERRIC ENTEROBACTIN TRANSPORT SYSTEM PERMEASE PROTEIN"/>
    <property type="match status" value="1"/>
</dbReference>
<keyword evidence="11" id="KW-1185">Reference proteome</keyword>
<reference evidence="10" key="1">
    <citation type="submission" date="2021-04" db="EMBL/GenBank/DDBJ databases">
        <title>Genome seq and assembly of Streptomyces sp. RG38.</title>
        <authorList>
            <person name="Chhetri G."/>
        </authorList>
    </citation>
    <scope>NUCLEOTIDE SEQUENCE</scope>
    <source>
        <strain evidence="10">RG38</strain>
    </source>
</reference>
<dbReference type="InterPro" id="IPR037294">
    <property type="entry name" value="ABC_BtuC-like"/>
</dbReference>
<keyword evidence="3" id="KW-0813">Transport</keyword>
<feature type="transmembrane region" description="Helical" evidence="9">
    <location>
        <begin position="330"/>
        <end position="348"/>
    </location>
</feature>
<keyword evidence="4" id="KW-1003">Cell membrane</keyword>
<evidence type="ECO:0000313" key="10">
    <source>
        <dbReference type="EMBL" id="MBQ0827015.1"/>
    </source>
</evidence>
<evidence type="ECO:0000256" key="9">
    <source>
        <dbReference type="SAM" id="Phobius"/>
    </source>
</evidence>
<dbReference type="SUPFAM" id="SSF81345">
    <property type="entry name" value="ABC transporter involved in vitamin B12 uptake, BtuC"/>
    <property type="match status" value="1"/>
</dbReference>
<evidence type="ECO:0000256" key="2">
    <source>
        <dbReference type="ARBA" id="ARBA00007935"/>
    </source>
</evidence>
<gene>
    <name evidence="10" type="ORF">J5Y05_10885</name>
</gene>
<evidence type="ECO:0000256" key="3">
    <source>
        <dbReference type="ARBA" id="ARBA00022448"/>
    </source>
</evidence>
<feature type="transmembrane region" description="Helical" evidence="9">
    <location>
        <begin position="112"/>
        <end position="133"/>
    </location>
</feature>
<feature type="transmembrane region" description="Helical" evidence="9">
    <location>
        <begin position="25"/>
        <end position="48"/>
    </location>
</feature>
<accession>A0A940XLP6</accession>
<feature type="transmembrane region" description="Helical" evidence="9">
    <location>
        <begin position="83"/>
        <end position="100"/>
    </location>
</feature>
<protein>
    <submittedName>
        <fullName evidence="10">Iron ABC transporter permease</fullName>
    </submittedName>
</protein>
<dbReference type="PANTHER" id="PTHR30472:SF1">
    <property type="entry name" value="FE(3+) DICITRATE TRANSPORT SYSTEM PERMEASE PROTEIN FECC-RELATED"/>
    <property type="match status" value="1"/>
</dbReference>
<dbReference type="GO" id="GO:0022857">
    <property type="term" value="F:transmembrane transporter activity"/>
    <property type="evidence" value="ECO:0007669"/>
    <property type="project" value="InterPro"/>
</dbReference>
<comment type="caution">
    <text evidence="10">The sequence shown here is derived from an EMBL/GenBank/DDBJ whole genome shotgun (WGS) entry which is preliminary data.</text>
</comment>
<evidence type="ECO:0000256" key="8">
    <source>
        <dbReference type="SAM" id="MobiDB-lite"/>
    </source>
</evidence>
<dbReference type="Gene3D" id="1.10.3470.10">
    <property type="entry name" value="ABC transporter involved in vitamin B12 uptake, BtuC"/>
    <property type="match status" value="1"/>
</dbReference>
<feature type="transmembrane region" description="Helical" evidence="9">
    <location>
        <begin position="254"/>
        <end position="280"/>
    </location>
</feature>
<comment type="subcellular location">
    <subcellularLocation>
        <location evidence="1">Cell membrane</location>
        <topology evidence="1">Multi-pass membrane protein</topology>
    </subcellularLocation>
</comment>
<evidence type="ECO:0000256" key="4">
    <source>
        <dbReference type="ARBA" id="ARBA00022475"/>
    </source>
</evidence>
<evidence type="ECO:0000256" key="5">
    <source>
        <dbReference type="ARBA" id="ARBA00022692"/>
    </source>
</evidence>
<feature type="transmembrane region" description="Helical" evidence="9">
    <location>
        <begin position="214"/>
        <end position="233"/>
    </location>
</feature>
<dbReference type="EMBL" id="JAGPNL010000002">
    <property type="protein sequence ID" value="MBQ0827015.1"/>
    <property type="molecule type" value="Genomic_DNA"/>
</dbReference>
<comment type="similarity">
    <text evidence="2">Belongs to the binding-protein-dependent transport system permease family. FecCD subfamily.</text>
</comment>
<evidence type="ECO:0000256" key="7">
    <source>
        <dbReference type="ARBA" id="ARBA00023136"/>
    </source>
</evidence>
<dbReference type="GO" id="GO:0005886">
    <property type="term" value="C:plasma membrane"/>
    <property type="evidence" value="ECO:0007669"/>
    <property type="project" value="UniProtKB-SubCell"/>
</dbReference>
<feature type="transmembrane region" description="Helical" evidence="9">
    <location>
        <begin position="170"/>
        <end position="190"/>
    </location>
</feature>
<organism evidence="10 11">
    <name type="scientific">Streptomyces tagetis</name>
    <dbReference type="NCBI Taxonomy" id="2820809"/>
    <lineage>
        <taxon>Bacteria</taxon>
        <taxon>Bacillati</taxon>
        <taxon>Actinomycetota</taxon>
        <taxon>Actinomycetes</taxon>
        <taxon>Kitasatosporales</taxon>
        <taxon>Streptomycetaceae</taxon>
        <taxon>Streptomyces</taxon>
    </lineage>
</organism>
<name>A0A940XLP6_9ACTN</name>
<dbReference type="InterPro" id="IPR000522">
    <property type="entry name" value="ABC_transptr_permease_BtuC"/>
</dbReference>
<evidence type="ECO:0000313" key="11">
    <source>
        <dbReference type="Proteomes" id="UP000677875"/>
    </source>
</evidence>
<evidence type="ECO:0000256" key="6">
    <source>
        <dbReference type="ARBA" id="ARBA00022989"/>
    </source>
</evidence>
<feature type="transmembrane region" description="Helical" evidence="9">
    <location>
        <begin position="139"/>
        <end position="158"/>
    </location>
</feature>
<evidence type="ECO:0000256" key="1">
    <source>
        <dbReference type="ARBA" id="ARBA00004651"/>
    </source>
</evidence>
<keyword evidence="6 9" id="KW-1133">Transmembrane helix</keyword>
<dbReference type="GO" id="GO:0033214">
    <property type="term" value="P:siderophore-iron import into cell"/>
    <property type="evidence" value="ECO:0007669"/>
    <property type="project" value="TreeGrafter"/>
</dbReference>
<dbReference type="CDD" id="cd06550">
    <property type="entry name" value="TM_ABC_iron-siderophores_like"/>
    <property type="match status" value="1"/>
</dbReference>
<dbReference type="AlphaFoldDB" id="A0A940XLP6"/>
<dbReference type="FunFam" id="1.10.3470.10:FF:000001">
    <property type="entry name" value="Vitamin B12 ABC transporter permease BtuC"/>
    <property type="match status" value="1"/>
</dbReference>
<feature type="region of interest" description="Disordered" evidence="8">
    <location>
        <begin position="1"/>
        <end position="21"/>
    </location>
</feature>
<feature type="transmembrane region" description="Helical" evidence="9">
    <location>
        <begin position="300"/>
        <end position="318"/>
    </location>
</feature>
<keyword evidence="5 9" id="KW-0812">Transmembrane</keyword>
<keyword evidence="7 9" id="KW-0472">Membrane</keyword>
<dbReference type="RefSeq" id="WP_210870949.1">
    <property type="nucleotide sequence ID" value="NZ_JAGPNL010000002.1"/>
</dbReference>
<dbReference type="Proteomes" id="UP000677875">
    <property type="component" value="Unassembled WGS sequence"/>
</dbReference>
<dbReference type="Pfam" id="PF01032">
    <property type="entry name" value="FecCD"/>
    <property type="match status" value="1"/>
</dbReference>